<accession>A0ABV5G291</accession>
<name>A0ABV5G291_9MICC</name>
<comment type="caution">
    <text evidence="1">The sequence shown here is derived from an EMBL/GenBank/DDBJ whole genome shotgun (WGS) entry which is preliminary data.</text>
</comment>
<gene>
    <name evidence="1" type="ORF">ACFFX0_18275</name>
</gene>
<dbReference type="Proteomes" id="UP001589575">
    <property type="component" value="Unassembled WGS sequence"/>
</dbReference>
<proteinExistence type="predicted"/>
<reference evidence="1 2" key="1">
    <citation type="submission" date="2024-09" db="EMBL/GenBank/DDBJ databases">
        <authorList>
            <person name="Sun Q."/>
            <person name="Mori K."/>
        </authorList>
    </citation>
    <scope>NUCLEOTIDE SEQUENCE [LARGE SCALE GENOMIC DNA]</scope>
    <source>
        <strain evidence="1 2">CCM 7609</strain>
    </source>
</reference>
<organism evidence="1 2">
    <name type="scientific">Citricoccus parietis</name>
    <dbReference type="NCBI Taxonomy" id="592307"/>
    <lineage>
        <taxon>Bacteria</taxon>
        <taxon>Bacillati</taxon>
        <taxon>Actinomycetota</taxon>
        <taxon>Actinomycetes</taxon>
        <taxon>Micrococcales</taxon>
        <taxon>Micrococcaceae</taxon>
        <taxon>Citricoccus</taxon>
    </lineage>
</organism>
<protein>
    <submittedName>
        <fullName evidence="1">Uncharacterized protein</fullName>
    </submittedName>
</protein>
<dbReference type="EMBL" id="JBHMFI010000001">
    <property type="protein sequence ID" value="MFB9073044.1"/>
    <property type="molecule type" value="Genomic_DNA"/>
</dbReference>
<evidence type="ECO:0000313" key="2">
    <source>
        <dbReference type="Proteomes" id="UP001589575"/>
    </source>
</evidence>
<evidence type="ECO:0000313" key="1">
    <source>
        <dbReference type="EMBL" id="MFB9073044.1"/>
    </source>
</evidence>
<sequence length="42" mass="4634">MRPRRPGRGTGCRCGCRSRCGRCRPRPGRTPPARIRSSGPDP</sequence>
<keyword evidence="2" id="KW-1185">Reference proteome</keyword>